<keyword evidence="3" id="KW-0677">Repeat</keyword>
<evidence type="ECO:0000313" key="4">
    <source>
        <dbReference type="EMBL" id="TKI06050.1"/>
    </source>
</evidence>
<dbReference type="InterPro" id="IPR032675">
    <property type="entry name" value="LRR_dom_sf"/>
</dbReference>
<keyword evidence="2" id="KW-0433">Leucine-rich repeat</keyword>
<evidence type="ECO:0000256" key="3">
    <source>
        <dbReference type="ARBA" id="ARBA00022737"/>
    </source>
</evidence>
<protein>
    <recommendedName>
        <fullName evidence="6">Leucine rich repeat (LRR) protein</fullName>
    </recommendedName>
</protein>
<dbReference type="InterPro" id="IPR001611">
    <property type="entry name" value="Leu-rich_rpt"/>
</dbReference>
<sequence>MRLSEYFTCWPQRVIVDDGEYRLDDWAPDYDGEWVRWAKEAWFEEKRNRQVALEKLLYCLQHQQEELDLSHLGLRCLPLIPKHVKTLNAGHNKLTQYPFPYSQTLAKVDLSYNKIKDIPGLLPIKLKELTLTGNPLNEDTKMMYYRDNLSCVIFDEAPSVSQYHTGCFFSRNRPSSSLEDIRLNSIINDGKDA</sequence>
<dbReference type="Proteomes" id="UP000305202">
    <property type="component" value="Unassembled WGS sequence"/>
</dbReference>
<dbReference type="PROSITE" id="PS51450">
    <property type="entry name" value="LRR"/>
    <property type="match status" value="1"/>
</dbReference>
<dbReference type="EMBL" id="SZPQ01000015">
    <property type="protein sequence ID" value="TKI06050.1"/>
    <property type="molecule type" value="Genomic_DNA"/>
</dbReference>
<accession>A0ABY2SLV4</accession>
<evidence type="ECO:0000313" key="5">
    <source>
        <dbReference type="Proteomes" id="UP000305202"/>
    </source>
</evidence>
<gene>
    <name evidence="4" type="ORF">FCN80_11030</name>
</gene>
<dbReference type="PANTHER" id="PTHR47114">
    <property type="match status" value="1"/>
</dbReference>
<organism evidence="4 5">
    <name type="scientific">Martelella alba</name>
    <dbReference type="NCBI Taxonomy" id="2590451"/>
    <lineage>
        <taxon>Bacteria</taxon>
        <taxon>Pseudomonadati</taxon>
        <taxon>Pseudomonadota</taxon>
        <taxon>Alphaproteobacteria</taxon>
        <taxon>Hyphomicrobiales</taxon>
        <taxon>Aurantimonadaceae</taxon>
        <taxon>Martelella</taxon>
    </lineage>
</organism>
<dbReference type="InterPro" id="IPR051071">
    <property type="entry name" value="LRR-bact_E3_ubiq_ligases"/>
</dbReference>
<reference evidence="4 5" key="1">
    <citation type="submission" date="2019-04" db="EMBL/GenBank/DDBJ databases">
        <authorList>
            <person name="Li M."/>
            <person name="Gao C."/>
        </authorList>
    </citation>
    <scope>NUCLEOTIDE SEQUENCE [LARGE SCALE GENOMIC DNA]</scope>
    <source>
        <strain evidence="4 5">BGMRC 2031</strain>
    </source>
</reference>
<comment type="similarity">
    <text evidence="1">Belongs to the LRR-containing bacterial E3 ligase family.</text>
</comment>
<dbReference type="PANTHER" id="PTHR47114:SF2">
    <property type="entry name" value="OLIGODENDROCYTE-MYELIN GLYCOPROTEIN"/>
    <property type="match status" value="1"/>
</dbReference>
<evidence type="ECO:0000256" key="1">
    <source>
        <dbReference type="ARBA" id="ARBA00009868"/>
    </source>
</evidence>
<comment type="caution">
    <text evidence="4">The sequence shown here is derived from an EMBL/GenBank/DDBJ whole genome shotgun (WGS) entry which is preliminary data.</text>
</comment>
<dbReference type="Gene3D" id="3.80.10.10">
    <property type="entry name" value="Ribonuclease Inhibitor"/>
    <property type="match status" value="1"/>
</dbReference>
<name>A0ABY2SLV4_9HYPH</name>
<evidence type="ECO:0008006" key="6">
    <source>
        <dbReference type="Google" id="ProtNLM"/>
    </source>
</evidence>
<dbReference type="RefSeq" id="WP_136990217.1">
    <property type="nucleotide sequence ID" value="NZ_SZPQ01000015.1"/>
</dbReference>
<keyword evidence="5" id="KW-1185">Reference proteome</keyword>
<proteinExistence type="inferred from homology"/>
<dbReference type="SUPFAM" id="SSF52058">
    <property type="entry name" value="L domain-like"/>
    <property type="match status" value="1"/>
</dbReference>
<evidence type="ECO:0000256" key="2">
    <source>
        <dbReference type="ARBA" id="ARBA00022614"/>
    </source>
</evidence>